<dbReference type="Pfam" id="PF12704">
    <property type="entry name" value="MacB_PCD"/>
    <property type="match status" value="1"/>
</dbReference>
<evidence type="ECO:0000256" key="3">
    <source>
        <dbReference type="ARBA" id="ARBA00022692"/>
    </source>
</evidence>
<dbReference type="InterPro" id="IPR050250">
    <property type="entry name" value="Macrolide_Exporter_MacB"/>
</dbReference>
<dbReference type="InterPro" id="IPR003838">
    <property type="entry name" value="ABC3_permease_C"/>
</dbReference>
<evidence type="ECO:0000256" key="5">
    <source>
        <dbReference type="ARBA" id="ARBA00023136"/>
    </source>
</evidence>
<feature type="region of interest" description="Disordered" evidence="7">
    <location>
        <begin position="77"/>
        <end position="104"/>
    </location>
</feature>
<dbReference type="EMBL" id="JACRUO010000002">
    <property type="protein sequence ID" value="MBD3689988.1"/>
    <property type="molecule type" value="Genomic_DNA"/>
</dbReference>
<reference evidence="11 12" key="1">
    <citation type="submission" date="2020-08" db="EMBL/GenBank/DDBJ databases">
        <title>Winkia gen. nov., sp. nov., isolated from faeces of the Anser albifrons in China.</title>
        <authorList>
            <person name="Liu Q."/>
        </authorList>
    </citation>
    <scope>NUCLEOTIDE SEQUENCE [LARGE SCALE GENOMIC DNA]</scope>
    <source>
        <strain evidence="11 12">C62</strain>
    </source>
</reference>
<evidence type="ECO:0000256" key="8">
    <source>
        <dbReference type="SAM" id="Phobius"/>
    </source>
</evidence>
<protein>
    <submittedName>
        <fullName evidence="11">ABC transporter permease</fullName>
    </submittedName>
</protein>
<feature type="transmembrane region" description="Helical" evidence="8">
    <location>
        <begin position="418"/>
        <end position="441"/>
    </location>
</feature>
<sequence>MRGAVLKEVLGALTEAWEELVINRGRVILSLIGVAAAVWAMGTVMALGTMMVRTLETENVHMSGIRGTVSLGVTASATDDATQDPGGDTGGDESGAAPVSIDDTGHAANPVAAAARDLFEQTHATLASRSAEMQINVTAPGALDCEGYDDAAGWDPTDPCAQTPAIAGVDPAYFTIFDHKLVRGRLLEAGDGERQMNPVVVNTMMWERLGRPDITQYPRFSARSPGAPSFTVVGVVNDGTLAPMPKIYLSYDALFTVFSPQALSEALAYQTVYVAVPPEQITPASQVLSSALASRLGPGYTVDNLVDAEAEASSQQTMQTFQMVIGGIGAIVILIGALGLLTVSIVTIRQRVREIGIRRSMGASAKRIFFAVFLESVVATTVAGVVGVILSILTVRFVPGELLGYPDLSQTPYPLSSALTGLAIAAFVGALCGIIPASIAVRIKPIDAIRF</sequence>
<dbReference type="Proteomes" id="UP000627538">
    <property type="component" value="Unassembled WGS sequence"/>
</dbReference>
<evidence type="ECO:0000256" key="1">
    <source>
        <dbReference type="ARBA" id="ARBA00004651"/>
    </source>
</evidence>
<evidence type="ECO:0000256" key="6">
    <source>
        <dbReference type="ARBA" id="ARBA00038076"/>
    </source>
</evidence>
<evidence type="ECO:0000256" key="2">
    <source>
        <dbReference type="ARBA" id="ARBA00022475"/>
    </source>
</evidence>
<evidence type="ECO:0000256" key="7">
    <source>
        <dbReference type="SAM" id="MobiDB-lite"/>
    </source>
</evidence>
<evidence type="ECO:0000259" key="10">
    <source>
        <dbReference type="Pfam" id="PF12704"/>
    </source>
</evidence>
<dbReference type="Pfam" id="PF02687">
    <property type="entry name" value="FtsX"/>
    <property type="match status" value="1"/>
</dbReference>
<dbReference type="RefSeq" id="WP_191072097.1">
    <property type="nucleotide sequence ID" value="NZ_CP060506.1"/>
</dbReference>
<keyword evidence="4 8" id="KW-1133">Transmembrane helix</keyword>
<evidence type="ECO:0000256" key="4">
    <source>
        <dbReference type="ARBA" id="ARBA00022989"/>
    </source>
</evidence>
<evidence type="ECO:0000259" key="9">
    <source>
        <dbReference type="Pfam" id="PF02687"/>
    </source>
</evidence>
<comment type="caution">
    <text evidence="11">The sequence shown here is derived from an EMBL/GenBank/DDBJ whole genome shotgun (WGS) entry which is preliminary data.</text>
</comment>
<dbReference type="PANTHER" id="PTHR30572:SF4">
    <property type="entry name" value="ABC TRANSPORTER PERMEASE YTRF"/>
    <property type="match status" value="1"/>
</dbReference>
<proteinExistence type="inferred from homology"/>
<keyword evidence="5 8" id="KW-0472">Membrane</keyword>
<feature type="transmembrane region" description="Helical" evidence="8">
    <location>
        <begin position="323"/>
        <end position="348"/>
    </location>
</feature>
<keyword evidence="12" id="KW-1185">Reference proteome</keyword>
<comment type="subcellular location">
    <subcellularLocation>
        <location evidence="1">Cell membrane</location>
        <topology evidence="1">Multi-pass membrane protein</topology>
    </subcellularLocation>
</comment>
<dbReference type="InterPro" id="IPR025857">
    <property type="entry name" value="MacB_PCD"/>
</dbReference>
<keyword evidence="2" id="KW-1003">Cell membrane</keyword>
<dbReference type="GO" id="GO:0005886">
    <property type="term" value="C:plasma membrane"/>
    <property type="evidence" value="ECO:0007669"/>
    <property type="project" value="UniProtKB-SubCell"/>
</dbReference>
<accession>A0A8I0GEE6</accession>
<dbReference type="AlphaFoldDB" id="A0A8I0GEE6"/>
<feature type="domain" description="MacB-like periplasmic core" evidence="10">
    <location>
        <begin position="28"/>
        <end position="280"/>
    </location>
</feature>
<feature type="transmembrane region" description="Helical" evidence="8">
    <location>
        <begin position="27"/>
        <end position="52"/>
    </location>
</feature>
<feature type="domain" description="ABC3 transporter permease C-terminal" evidence="9">
    <location>
        <begin position="328"/>
        <end position="445"/>
    </location>
</feature>
<dbReference type="PANTHER" id="PTHR30572">
    <property type="entry name" value="MEMBRANE COMPONENT OF TRANSPORTER-RELATED"/>
    <property type="match status" value="1"/>
</dbReference>
<comment type="similarity">
    <text evidence="6">Belongs to the ABC-4 integral membrane protein family.</text>
</comment>
<gene>
    <name evidence="11" type="ORF">H8R10_07100</name>
</gene>
<feature type="transmembrane region" description="Helical" evidence="8">
    <location>
        <begin position="368"/>
        <end position="398"/>
    </location>
</feature>
<name>A0A8I0GEE6_9ACTO</name>
<dbReference type="GO" id="GO:0022857">
    <property type="term" value="F:transmembrane transporter activity"/>
    <property type="evidence" value="ECO:0007669"/>
    <property type="project" value="TreeGrafter"/>
</dbReference>
<organism evidence="11 12">
    <name type="scientific">Nanchangia anserum</name>
    <dbReference type="NCBI Taxonomy" id="2692125"/>
    <lineage>
        <taxon>Bacteria</taxon>
        <taxon>Bacillati</taxon>
        <taxon>Actinomycetota</taxon>
        <taxon>Actinomycetes</taxon>
        <taxon>Actinomycetales</taxon>
        <taxon>Actinomycetaceae</taxon>
        <taxon>Nanchangia</taxon>
    </lineage>
</organism>
<keyword evidence="3 8" id="KW-0812">Transmembrane</keyword>
<evidence type="ECO:0000313" key="11">
    <source>
        <dbReference type="EMBL" id="MBD3689988.1"/>
    </source>
</evidence>
<evidence type="ECO:0000313" key="12">
    <source>
        <dbReference type="Proteomes" id="UP000627538"/>
    </source>
</evidence>